<comment type="caution">
    <text evidence="5">The sequence shown here is derived from an EMBL/GenBank/DDBJ whole genome shotgun (WGS) entry which is preliminary data.</text>
</comment>
<dbReference type="RefSeq" id="WP_216456998.1">
    <property type="nucleotide sequence ID" value="NZ_JAHLQL010000003.1"/>
</dbReference>
<keyword evidence="3" id="KW-0804">Transcription</keyword>
<dbReference type="EMBL" id="JAHLQL010000003">
    <property type="protein sequence ID" value="MBU5592138.1"/>
    <property type="molecule type" value="Genomic_DNA"/>
</dbReference>
<dbReference type="PANTHER" id="PTHR42756:SF1">
    <property type="entry name" value="TRANSCRIPTIONAL REPRESSOR OF EMRAB OPERON"/>
    <property type="match status" value="1"/>
</dbReference>
<evidence type="ECO:0000259" key="4">
    <source>
        <dbReference type="PROSITE" id="PS50995"/>
    </source>
</evidence>
<gene>
    <name evidence="5" type="ORF">KQI89_10235</name>
</gene>
<dbReference type="InterPro" id="IPR000835">
    <property type="entry name" value="HTH_MarR-typ"/>
</dbReference>
<keyword evidence="2 5" id="KW-0238">DNA-binding</keyword>
<sequence length="146" mass="17203">MNNREVAKVIIDFYLDVRKYIRSKKSEQDNGITEQRFRTLARLQENGKSTLKKLSNDMHVSNSSICIMLNKMVEDDLVTRESDEKDRRNTLYSLTDEGEKFLKEQREKRFEQVQEALDKLTEKQKQTLVDSLTNLKDIITIINSQD</sequence>
<dbReference type="PANTHER" id="PTHR42756">
    <property type="entry name" value="TRANSCRIPTIONAL REGULATOR, MARR"/>
    <property type="match status" value="1"/>
</dbReference>
<evidence type="ECO:0000256" key="2">
    <source>
        <dbReference type="ARBA" id="ARBA00023125"/>
    </source>
</evidence>
<dbReference type="PROSITE" id="PS50995">
    <property type="entry name" value="HTH_MARR_2"/>
    <property type="match status" value="1"/>
</dbReference>
<proteinExistence type="predicted"/>
<keyword evidence="1" id="KW-0805">Transcription regulation</keyword>
<reference evidence="5 6" key="1">
    <citation type="submission" date="2021-06" db="EMBL/GenBank/DDBJ databases">
        <authorList>
            <person name="Sun Q."/>
            <person name="Li D."/>
        </authorList>
    </citation>
    <scope>NUCLEOTIDE SEQUENCE [LARGE SCALE GENOMIC DNA]</scope>
    <source>
        <strain evidence="5 6">MSJ-4</strain>
    </source>
</reference>
<keyword evidence="6" id="KW-1185">Reference proteome</keyword>
<feature type="domain" description="HTH marR-type" evidence="4">
    <location>
        <begin position="3"/>
        <end position="137"/>
    </location>
</feature>
<evidence type="ECO:0000256" key="3">
    <source>
        <dbReference type="ARBA" id="ARBA00023163"/>
    </source>
</evidence>
<dbReference type="Proteomes" id="UP000736583">
    <property type="component" value="Unassembled WGS sequence"/>
</dbReference>
<organism evidence="5 6">
    <name type="scientific">Clostridium simiarum</name>
    <dbReference type="NCBI Taxonomy" id="2841506"/>
    <lineage>
        <taxon>Bacteria</taxon>
        <taxon>Bacillati</taxon>
        <taxon>Bacillota</taxon>
        <taxon>Clostridia</taxon>
        <taxon>Eubacteriales</taxon>
        <taxon>Clostridiaceae</taxon>
        <taxon>Clostridium</taxon>
    </lineage>
</organism>
<dbReference type="GO" id="GO:0003677">
    <property type="term" value="F:DNA binding"/>
    <property type="evidence" value="ECO:0007669"/>
    <property type="project" value="UniProtKB-KW"/>
</dbReference>
<name>A0ABS6F0X5_9CLOT</name>
<dbReference type="Pfam" id="PF01047">
    <property type="entry name" value="MarR"/>
    <property type="match status" value="1"/>
</dbReference>
<accession>A0ABS6F0X5</accession>
<protein>
    <submittedName>
        <fullName evidence="5">Winged helix DNA-binding protein</fullName>
    </submittedName>
</protein>
<evidence type="ECO:0000313" key="6">
    <source>
        <dbReference type="Proteomes" id="UP000736583"/>
    </source>
</evidence>
<dbReference type="SMART" id="SM00347">
    <property type="entry name" value="HTH_MARR"/>
    <property type="match status" value="1"/>
</dbReference>
<evidence type="ECO:0000313" key="5">
    <source>
        <dbReference type="EMBL" id="MBU5592138.1"/>
    </source>
</evidence>
<evidence type="ECO:0000256" key="1">
    <source>
        <dbReference type="ARBA" id="ARBA00023015"/>
    </source>
</evidence>